<protein>
    <recommendedName>
        <fullName evidence="1">TRASH domain-containing protein</fullName>
    </recommendedName>
</protein>
<keyword evidence="3" id="KW-1185">Reference proteome</keyword>
<dbReference type="Pfam" id="PF04480">
    <property type="entry name" value="DUF559"/>
    <property type="match status" value="1"/>
</dbReference>
<feature type="domain" description="TRASH" evidence="1">
    <location>
        <begin position="171"/>
        <end position="205"/>
    </location>
</feature>
<accession>A0A4Y3RRV7</accession>
<dbReference type="Gene3D" id="3.40.960.10">
    <property type="entry name" value="VSR Endonuclease"/>
    <property type="match status" value="1"/>
</dbReference>
<name>A0A4Y3RRV7_9ACTN</name>
<gene>
    <name evidence="2" type="ORF">SGA01_56840</name>
</gene>
<dbReference type="InterPro" id="IPR011335">
    <property type="entry name" value="Restrct_endonuc-II-like"/>
</dbReference>
<evidence type="ECO:0000313" key="3">
    <source>
        <dbReference type="Proteomes" id="UP000315226"/>
    </source>
</evidence>
<dbReference type="SMART" id="SM00746">
    <property type="entry name" value="TRASH"/>
    <property type="match status" value="3"/>
</dbReference>
<evidence type="ECO:0000313" key="2">
    <source>
        <dbReference type="EMBL" id="GEB60079.1"/>
    </source>
</evidence>
<organism evidence="2 3">
    <name type="scientific">Streptomyces gardneri</name>
    <dbReference type="NCBI Taxonomy" id="66892"/>
    <lineage>
        <taxon>Bacteria</taxon>
        <taxon>Bacillati</taxon>
        <taxon>Actinomycetota</taxon>
        <taxon>Actinomycetes</taxon>
        <taxon>Kitasatosporales</taxon>
        <taxon>Streptomycetaceae</taxon>
        <taxon>Streptomyces</taxon>
    </lineage>
</organism>
<dbReference type="SUPFAM" id="SSF52980">
    <property type="entry name" value="Restriction endonuclease-like"/>
    <property type="match status" value="1"/>
</dbReference>
<feature type="domain" description="TRASH" evidence="1">
    <location>
        <begin position="57"/>
        <end position="93"/>
    </location>
</feature>
<dbReference type="EMBL" id="BJMN01000039">
    <property type="protein sequence ID" value="GEB60079.1"/>
    <property type="molecule type" value="Genomic_DNA"/>
</dbReference>
<dbReference type="InterPro" id="IPR007569">
    <property type="entry name" value="DUF559"/>
</dbReference>
<feature type="domain" description="TRASH" evidence="1">
    <location>
        <begin position="136"/>
        <end position="166"/>
    </location>
</feature>
<dbReference type="AlphaFoldDB" id="A0A4Y3RRV7"/>
<reference evidence="2 3" key="1">
    <citation type="submission" date="2019-06" db="EMBL/GenBank/DDBJ databases">
        <title>Whole genome shotgun sequence of Streptomyces gardneri NBRC 12865.</title>
        <authorList>
            <person name="Hosoyama A."/>
            <person name="Uohara A."/>
            <person name="Ohji S."/>
            <person name="Ichikawa N."/>
        </authorList>
    </citation>
    <scope>NUCLEOTIDE SEQUENCE [LARGE SCALE GENOMIC DNA]</scope>
    <source>
        <strain evidence="2 3">NBRC 12865</strain>
    </source>
</reference>
<evidence type="ECO:0000259" key="1">
    <source>
        <dbReference type="SMART" id="SM00746"/>
    </source>
</evidence>
<dbReference type="InterPro" id="IPR011017">
    <property type="entry name" value="TRASH_dom"/>
</dbReference>
<proteinExistence type="predicted"/>
<comment type="caution">
    <text evidence="2">The sequence shown here is derived from an EMBL/GenBank/DDBJ whole genome shotgun (WGS) entry which is preliminary data.</text>
</comment>
<dbReference type="Proteomes" id="UP000315226">
    <property type="component" value="Unassembled WGS sequence"/>
</dbReference>
<sequence>MACFRAQQTEDTEWTTCNCAQCGVAFQVRGKEQKARAVSYGSRACHLSATARRSRTCAQCGAAFYPKSPTSSDGTLQGKFCSRTCSGLAQRTRVTRVCLQCSAEFQIKLSRAENGRGSYCSKECYTFADGTLERACQSCGKPFRARRSVLERGWGTFCSQACTARRVTCTCRVCGAEFAAKQSVADEGGGVYCSNACRHLGKQDRVSKTCPQCGVQYTVPVSLKEKRRTCSRTCWVKFMGTDPVMSAVLARARREQLTSRAPTRPERILYALIDEAVAELAPDLSWERQHLLLDRWTVDAAIPSLRLILQADGDYWHGLRPEYREDPRVRGNVANDAYQDRKLSQAGWTVLRFWESDLIRSRAACTERLRAAITGRLE</sequence>